<comment type="caution">
    <text evidence="2">The sequence shown here is derived from an EMBL/GenBank/DDBJ whole genome shotgun (WGS) entry which is preliminary data.</text>
</comment>
<feature type="transmembrane region" description="Helical" evidence="1">
    <location>
        <begin position="31"/>
        <end position="52"/>
    </location>
</feature>
<evidence type="ECO:0000256" key="1">
    <source>
        <dbReference type="SAM" id="Phobius"/>
    </source>
</evidence>
<dbReference type="AlphaFoldDB" id="A0AA40SLR8"/>
<evidence type="ECO:0000313" key="2">
    <source>
        <dbReference type="EMBL" id="MBB4138459.1"/>
    </source>
</evidence>
<proteinExistence type="predicted"/>
<gene>
    <name evidence="2" type="ORF">BKA10_000253</name>
</gene>
<dbReference type="EMBL" id="JACIFH010000001">
    <property type="protein sequence ID" value="MBB4138459.1"/>
    <property type="molecule type" value="Genomic_DNA"/>
</dbReference>
<sequence length="175" mass="18340">MAAQPDDPSVEPAPNTEALQTIQRRNWTRTIVGVVGAMVLLVGLGWIAGTIMNTFALTPEERALADVRDAADSLTATAEGEDDVRAAVTWSAALGTAVLDASGLPDVTAEEEIAVWYVQGDEYDRADRFRPIDGSATVILSELWPDGAVIELSVDPVGGGSSGEPLAAPLLTIEP</sequence>
<keyword evidence="1" id="KW-0812">Transmembrane</keyword>
<dbReference type="RefSeq" id="WP_183498223.1">
    <property type="nucleotide sequence ID" value="NZ_BAABCO010000003.1"/>
</dbReference>
<organism evidence="2 3">
    <name type="scientific">Microbacterium invictum</name>
    <dbReference type="NCBI Taxonomy" id="515415"/>
    <lineage>
        <taxon>Bacteria</taxon>
        <taxon>Bacillati</taxon>
        <taxon>Actinomycetota</taxon>
        <taxon>Actinomycetes</taxon>
        <taxon>Micrococcales</taxon>
        <taxon>Microbacteriaceae</taxon>
        <taxon>Microbacterium</taxon>
    </lineage>
</organism>
<keyword evidence="1" id="KW-0472">Membrane</keyword>
<keyword evidence="1" id="KW-1133">Transmembrane helix</keyword>
<evidence type="ECO:0000313" key="3">
    <source>
        <dbReference type="Proteomes" id="UP000549113"/>
    </source>
</evidence>
<reference evidence="2 3" key="1">
    <citation type="submission" date="2020-08" db="EMBL/GenBank/DDBJ databases">
        <title>Sequencing the genomes of 1000 actinobacteria strains.</title>
        <authorList>
            <person name="Klenk H.-P."/>
        </authorList>
    </citation>
    <scope>NUCLEOTIDE SEQUENCE [LARGE SCALE GENOMIC DNA]</scope>
    <source>
        <strain evidence="2 3">DSM 19600</strain>
    </source>
</reference>
<name>A0AA40SLR8_9MICO</name>
<accession>A0AA40SLR8</accession>
<dbReference type="Proteomes" id="UP000549113">
    <property type="component" value="Unassembled WGS sequence"/>
</dbReference>
<keyword evidence="3" id="KW-1185">Reference proteome</keyword>
<protein>
    <submittedName>
        <fullName evidence="2">Anti-sigma-K factor RskA</fullName>
    </submittedName>
</protein>